<gene>
    <name evidence="2" type="ORF">KME28_27475</name>
</gene>
<evidence type="ECO:0000313" key="3">
    <source>
        <dbReference type="Proteomes" id="UP000813215"/>
    </source>
</evidence>
<comment type="caution">
    <text evidence="2">The sequence shown here is derived from an EMBL/GenBank/DDBJ whole genome shotgun (WGS) entry which is preliminary data.</text>
</comment>
<sequence>MKNRSEDKEMELFAINCVHGKNYAEDYDNYSEKSKNSDKDWQDFKNEMKGDLKTRHS</sequence>
<organism evidence="2 3">
    <name type="scientific">Pelatocladus maniniholoensis HA4357-MV3</name>
    <dbReference type="NCBI Taxonomy" id="1117104"/>
    <lineage>
        <taxon>Bacteria</taxon>
        <taxon>Bacillati</taxon>
        <taxon>Cyanobacteriota</taxon>
        <taxon>Cyanophyceae</taxon>
        <taxon>Nostocales</taxon>
        <taxon>Nostocaceae</taxon>
        <taxon>Pelatocladus</taxon>
    </lineage>
</organism>
<evidence type="ECO:0000256" key="1">
    <source>
        <dbReference type="SAM" id="MobiDB-lite"/>
    </source>
</evidence>
<feature type="region of interest" description="Disordered" evidence="1">
    <location>
        <begin position="28"/>
        <end position="57"/>
    </location>
</feature>
<reference evidence="2" key="1">
    <citation type="submission" date="2021-05" db="EMBL/GenBank/DDBJ databases">
        <authorList>
            <person name="Pietrasiak N."/>
            <person name="Ward R."/>
            <person name="Stajich J.E."/>
            <person name="Kurbessoian T."/>
        </authorList>
    </citation>
    <scope>NUCLEOTIDE SEQUENCE</scope>
    <source>
        <strain evidence="2">HA4357-MV3</strain>
    </source>
</reference>
<name>A0A9E3HDR3_9NOST</name>
<proteinExistence type="predicted"/>
<accession>A0A9E3HDR3</accession>
<dbReference type="AlphaFoldDB" id="A0A9E3HDR3"/>
<dbReference type="EMBL" id="JAHHHW010000164">
    <property type="protein sequence ID" value="MBW4435347.1"/>
    <property type="molecule type" value="Genomic_DNA"/>
</dbReference>
<dbReference type="Proteomes" id="UP000813215">
    <property type="component" value="Unassembled WGS sequence"/>
</dbReference>
<evidence type="ECO:0000313" key="2">
    <source>
        <dbReference type="EMBL" id="MBW4435347.1"/>
    </source>
</evidence>
<reference evidence="2" key="2">
    <citation type="journal article" date="2022" name="Microbiol. Resour. Announc.">
        <title>Metagenome Sequencing to Explore Phylogenomics of Terrestrial Cyanobacteria.</title>
        <authorList>
            <person name="Ward R.D."/>
            <person name="Stajich J.E."/>
            <person name="Johansen J.R."/>
            <person name="Huntemann M."/>
            <person name="Clum A."/>
            <person name="Foster B."/>
            <person name="Foster B."/>
            <person name="Roux S."/>
            <person name="Palaniappan K."/>
            <person name="Varghese N."/>
            <person name="Mukherjee S."/>
            <person name="Reddy T.B.K."/>
            <person name="Daum C."/>
            <person name="Copeland A."/>
            <person name="Chen I.A."/>
            <person name="Ivanova N.N."/>
            <person name="Kyrpides N.C."/>
            <person name="Shapiro N."/>
            <person name="Eloe-Fadrosh E.A."/>
            <person name="Pietrasiak N."/>
        </authorList>
    </citation>
    <scope>NUCLEOTIDE SEQUENCE</scope>
    <source>
        <strain evidence="2">HA4357-MV3</strain>
    </source>
</reference>
<protein>
    <submittedName>
        <fullName evidence="2">Uncharacterized protein</fullName>
    </submittedName>
</protein>
<feature type="compositionally biased region" description="Basic and acidic residues" evidence="1">
    <location>
        <begin position="30"/>
        <end position="57"/>
    </location>
</feature>